<proteinExistence type="predicted"/>
<dbReference type="AlphaFoldDB" id="A0A392T6W2"/>
<name>A0A392T6W2_9FABA</name>
<evidence type="ECO:0000313" key="2">
    <source>
        <dbReference type="Proteomes" id="UP000265520"/>
    </source>
</evidence>
<sequence>CARGYRGEWDDVQVRDDLTIETVPLRIDGREVKSCGTKRSHR</sequence>
<organism evidence="1 2">
    <name type="scientific">Trifolium medium</name>
    <dbReference type="NCBI Taxonomy" id="97028"/>
    <lineage>
        <taxon>Eukaryota</taxon>
        <taxon>Viridiplantae</taxon>
        <taxon>Streptophyta</taxon>
        <taxon>Embryophyta</taxon>
        <taxon>Tracheophyta</taxon>
        <taxon>Spermatophyta</taxon>
        <taxon>Magnoliopsida</taxon>
        <taxon>eudicotyledons</taxon>
        <taxon>Gunneridae</taxon>
        <taxon>Pentapetalae</taxon>
        <taxon>rosids</taxon>
        <taxon>fabids</taxon>
        <taxon>Fabales</taxon>
        <taxon>Fabaceae</taxon>
        <taxon>Papilionoideae</taxon>
        <taxon>50 kb inversion clade</taxon>
        <taxon>NPAAA clade</taxon>
        <taxon>Hologalegina</taxon>
        <taxon>IRL clade</taxon>
        <taxon>Trifolieae</taxon>
        <taxon>Trifolium</taxon>
    </lineage>
</organism>
<dbReference type="EMBL" id="LXQA010505850">
    <property type="protein sequence ID" value="MCI56035.1"/>
    <property type="molecule type" value="Genomic_DNA"/>
</dbReference>
<evidence type="ECO:0000313" key="1">
    <source>
        <dbReference type="EMBL" id="MCI56035.1"/>
    </source>
</evidence>
<protein>
    <submittedName>
        <fullName evidence="1">Uncharacterized protein</fullName>
    </submittedName>
</protein>
<keyword evidence="2" id="KW-1185">Reference proteome</keyword>
<reference evidence="1 2" key="1">
    <citation type="journal article" date="2018" name="Front. Plant Sci.">
        <title>Red Clover (Trifolium pratense) and Zigzag Clover (T. medium) - A Picture of Genomic Similarities and Differences.</title>
        <authorList>
            <person name="Dluhosova J."/>
            <person name="Istvanek J."/>
            <person name="Nedelnik J."/>
            <person name="Repkova J."/>
        </authorList>
    </citation>
    <scope>NUCLEOTIDE SEQUENCE [LARGE SCALE GENOMIC DNA]</scope>
    <source>
        <strain evidence="2">cv. 10/8</strain>
        <tissue evidence="1">Leaf</tissue>
    </source>
</reference>
<accession>A0A392T6W2</accession>
<comment type="caution">
    <text evidence="1">The sequence shown here is derived from an EMBL/GenBank/DDBJ whole genome shotgun (WGS) entry which is preliminary data.</text>
</comment>
<dbReference type="Proteomes" id="UP000265520">
    <property type="component" value="Unassembled WGS sequence"/>
</dbReference>
<feature type="non-terminal residue" evidence="1">
    <location>
        <position position="1"/>
    </location>
</feature>